<keyword evidence="3" id="KW-1015">Disulfide bond</keyword>
<evidence type="ECO:0000256" key="7">
    <source>
        <dbReference type="SAM" id="Phobius"/>
    </source>
</evidence>
<sequence>MTKSSTFIDIDPKKETAVRVGESLQILCSAPQPLRVCRVEIPGEGSIVLNANEPSEDGIEYYGNGLNNGQCGVRIAKVKEIHDGIFKCSLTVTKARQESTASLKIIVARPPNKPDLRTNRGSLGGTRFRRGEKLEISCSAPSGRPSYTHLDDRNTFYDTNIDDDSLAVQNASRSLEWTDNGKILRCVANHIALEKPKETAVQLEVFYPPQAHATFERFGYVIGRQGIINITIYANPRPRFTWRVNDEKIDEGRPDESNRLETSTAVDLGKGAWSVILTIDSVQKSDTEKEYTLEATNSEGSSEYRIVLSTSSEPAGVDLDAGSIIGIVVGVLVLVLIIFLVIFARATGRWCFAARRRGDEEAAGDVGAGSEAHITPGDEDDEEQEDPRIIDEKVPQGGQENPIHTSTEYVNGRTDVKDTKKDEKTDTPSAGRYSRSEVDGASSRGQRKPRINLSRFFGKNKDKVSGADTDTMKTVVTVDDEKTAEPAGQEGRTNPPASEGGIVYAELDLTQQQQGAAPRRINEDKTEYAEILYTKPETEETADK</sequence>
<evidence type="ECO:0000313" key="10">
    <source>
        <dbReference type="Proteomes" id="UP000310200"/>
    </source>
</evidence>
<keyword evidence="7" id="KW-1133">Transmembrane helix</keyword>
<dbReference type="SMART" id="SM00409">
    <property type="entry name" value="IG"/>
    <property type="match status" value="2"/>
</dbReference>
<keyword evidence="2 7" id="KW-0472">Membrane</keyword>
<dbReference type="Gene3D" id="2.60.40.10">
    <property type="entry name" value="Immunoglobulins"/>
    <property type="match status" value="2"/>
</dbReference>
<reference evidence="9 10" key="1">
    <citation type="journal article" date="2019" name="Philos. Trans. R. Soc. Lond., B, Biol. Sci.">
        <title>Ant behaviour and brain gene expression of defending hosts depend on the ecological success of the intruding social parasite.</title>
        <authorList>
            <person name="Kaur R."/>
            <person name="Stoldt M."/>
            <person name="Jongepier E."/>
            <person name="Feldmeyer B."/>
            <person name="Menzel F."/>
            <person name="Bornberg-Bauer E."/>
            <person name="Foitzik S."/>
        </authorList>
    </citation>
    <scope>NUCLEOTIDE SEQUENCE [LARGE SCALE GENOMIC DNA]</scope>
    <source>
        <tissue evidence="9">Whole body</tissue>
    </source>
</reference>
<gene>
    <name evidence="9" type="ORF">DBV15_09617</name>
</gene>
<evidence type="ECO:0000259" key="8">
    <source>
        <dbReference type="SMART" id="SM00409"/>
    </source>
</evidence>
<dbReference type="GO" id="GO:0005886">
    <property type="term" value="C:plasma membrane"/>
    <property type="evidence" value="ECO:0007669"/>
    <property type="project" value="TreeGrafter"/>
</dbReference>
<dbReference type="EMBL" id="QBLH01000004">
    <property type="protein sequence ID" value="TGZ58408.1"/>
    <property type="molecule type" value="Genomic_DNA"/>
</dbReference>
<proteinExistence type="predicted"/>
<evidence type="ECO:0000256" key="2">
    <source>
        <dbReference type="ARBA" id="ARBA00023136"/>
    </source>
</evidence>
<feature type="transmembrane region" description="Helical" evidence="7">
    <location>
        <begin position="324"/>
        <end position="347"/>
    </location>
</feature>
<dbReference type="AlphaFoldDB" id="A0A4S2LDJ5"/>
<dbReference type="PANTHER" id="PTHR11640:SF31">
    <property type="entry name" value="IRREGULAR CHIASM C-ROUGHEST PROTEIN-RELATED"/>
    <property type="match status" value="1"/>
</dbReference>
<comment type="subcellular location">
    <subcellularLocation>
        <location evidence="1">Membrane</location>
        <topology evidence="1">Single-pass type I membrane protein</topology>
    </subcellularLocation>
</comment>
<evidence type="ECO:0000256" key="6">
    <source>
        <dbReference type="SAM" id="MobiDB-lite"/>
    </source>
</evidence>
<keyword evidence="4" id="KW-0325">Glycoprotein</keyword>
<dbReference type="InterPro" id="IPR036179">
    <property type="entry name" value="Ig-like_dom_sf"/>
</dbReference>
<name>A0A4S2LDJ5_9HYME</name>
<evidence type="ECO:0000256" key="3">
    <source>
        <dbReference type="ARBA" id="ARBA00023157"/>
    </source>
</evidence>
<dbReference type="GO" id="GO:0005911">
    <property type="term" value="C:cell-cell junction"/>
    <property type="evidence" value="ECO:0007669"/>
    <property type="project" value="TreeGrafter"/>
</dbReference>
<comment type="caution">
    <text evidence="9">The sequence shown here is derived from an EMBL/GenBank/DDBJ whole genome shotgun (WGS) entry which is preliminary data.</text>
</comment>
<protein>
    <submittedName>
        <fullName evidence="9">Fasciclin-3</fullName>
    </submittedName>
</protein>
<keyword evidence="7" id="KW-0812">Transmembrane</keyword>
<dbReference type="GO" id="GO:0050839">
    <property type="term" value="F:cell adhesion molecule binding"/>
    <property type="evidence" value="ECO:0007669"/>
    <property type="project" value="TreeGrafter"/>
</dbReference>
<dbReference type="GO" id="GO:0098609">
    <property type="term" value="P:cell-cell adhesion"/>
    <property type="evidence" value="ECO:0007669"/>
    <property type="project" value="TreeGrafter"/>
</dbReference>
<dbReference type="Proteomes" id="UP000310200">
    <property type="component" value="Unassembled WGS sequence"/>
</dbReference>
<evidence type="ECO:0000256" key="4">
    <source>
        <dbReference type="ARBA" id="ARBA00023180"/>
    </source>
</evidence>
<feature type="compositionally biased region" description="Basic and acidic residues" evidence="6">
    <location>
        <begin position="414"/>
        <end position="426"/>
    </location>
</feature>
<feature type="domain" description="Immunoglobulin" evidence="8">
    <location>
        <begin position="123"/>
        <end position="309"/>
    </location>
</feature>
<feature type="domain" description="Immunoglobulin" evidence="8">
    <location>
        <begin position="13"/>
        <end position="106"/>
    </location>
</feature>
<dbReference type="Pfam" id="PF07679">
    <property type="entry name" value="I-set"/>
    <property type="match status" value="1"/>
</dbReference>
<feature type="compositionally biased region" description="Low complexity" evidence="6">
    <location>
        <begin position="468"/>
        <end position="477"/>
    </location>
</feature>
<dbReference type="InterPro" id="IPR013783">
    <property type="entry name" value="Ig-like_fold"/>
</dbReference>
<dbReference type="InterPro" id="IPR013098">
    <property type="entry name" value="Ig_I-set"/>
</dbReference>
<organism evidence="9 10">
    <name type="scientific">Temnothorax longispinosus</name>
    <dbReference type="NCBI Taxonomy" id="300112"/>
    <lineage>
        <taxon>Eukaryota</taxon>
        <taxon>Metazoa</taxon>
        <taxon>Ecdysozoa</taxon>
        <taxon>Arthropoda</taxon>
        <taxon>Hexapoda</taxon>
        <taxon>Insecta</taxon>
        <taxon>Pterygota</taxon>
        <taxon>Neoptera</taxon>
        <taxon>Endopterygota</taxon>
        <taxon>Hymenoptera</taxon>
        <taxon>Apocrita</taxon>
        <taxon>Aculeata</taxon>
        <taxon>Formicoidea</taxon>
        <taxon>Formicidae</taxon>
        <taxon>Myrmicinae</taxon>
        <taxon>Temnothorax</taxon>
    </lineage>
</organism>
<keyword evidence="5" id="KW-0393">Immunoglobulin domain</keyword>
<feature type="compositionally biased region" description="Polar residues" evidence="6">
    <location>
        <begin position="398"/>
        <end position="409"/>
    </location>
</feature>
<dbReference type="PANTHER" id="PTHR11640">
    <property type="entry name" value="NEPHRIN"/>
    <property type="match status" value="1"/>
</dbReference>
<evidence type="ECO:0000256" key="5">
    <source>
        <dbReference type="ARBA" id="ARBA00023319"/>
    </source>
</evidence>
<evidence type="ECO:0000256" key="1">
    <source>
        <dbReference type="ARBA" id="ARBA00004479"/>
    </source>
</evidence>
<dbReference type="STRING" id="300112.A0A4S2LDJ5"/>
<keyword evidence="10" id="KW-1185">Reference proteome</keyword>
<feature type="region of interest" description="Disordered" evidence="6">
    <location>
        <begin position="361"/>
        <end position="500"/>
    </location>
</feature>
<dbReference type="InterPro" id="IPR003599">
    <property type="entry name" value="Ig_sub"/>
</dbReference>
<accession>A0A4S2LDJ5</accession>
<dbReference type="SUPFAM" id="SSF48726">
    <property type="entry name" value="Immunoglobulin"/>
    <property type="match status" value="2"/>
</dbReference>
<evidence type="ECO:0000313" key="9">
    <source>
        <dbReference type="EMBL" id="TGZ58408.1"/>
    </source>
</evidence>
<dbReference type="InterPro" id="IPR051275">
    <property type="entry name" value="Cell_adhesion_signaling"/>
</dbReference>